<dbReference type="Proteomes" id="UP000433876">
    <property type="component" value="Unassembled WGS sequence"/>
</dbReference>
<organism evidence="1 2">
    <name type="scientific">Sordaria macrospora</name>
    <dbReference type="NCBI Taxonomy" id="5147"/>
    <lineage>
        <taxon>Eukaryota</taxon>
        <taxon>Fungi</taxon>
        <taxon>Dikarya</taxon>
        <taxon>Ascomycota</taxon>
        <taxon>Pezizomycotina</taxon>
        <taxon>Sordariomycetes</taxon>
        <taxon>Sordariomycetidae</taxon>
        <taxon>Sordariales</taxon>
        <taxon>Sordariaceae</taxon>
        <taxon>Sordaria</taxon>
    </lineage>
</organism>
<proteinExistence type="predicted"/>
<evidence type="ECO:0000313" key="1">
    <source>
        <dbReference type="EMBL" id="KAA8623948.1"/>
    </source>
</evidence>
<gene>
    <name evidence="1" type="ORF">SMACR_01519</name>
</gene>
<evidence type="ECO:0000313" key="2">
    <source>
        <dbReference type="Proteomes" id="UP000433876"/>
    </source>
</evidence>
<comment type="caution">
    <text evidence="1">The sequence shown here is derived from an EMBL/GenBank/DDBJ whole genome shotgun (WGS) entry which is preliminary data.</text>
</comment>
<dbReference type="EMBL" id="NMPR01000289">
    <property type="protein sequence ID" value="KAA8623948.1"/>
    <property type="molecule type" value="Genomic_DNA"/>
</dbReference>
<dbReference type="AlphaFoldDB" id="A0A8S8ZF89"/>
<dbReference type="VEuPathDB" id="FungiDB:SMAC_01519"/>
<protein>
    <submittedName>
        <fullName evidence="1">Uncharacterized protein</fullName>
    </submittedName>
</protein>
<name>A0A8S8ZF89_SORMA</name>
<reference evidence="1 2" key="1">
    <citation type="submission" date="2017-07" db="EMBL/GenBank/DDBJ databases">
        <title>Genome sequence of the Sordaria macrospora wild type strain R19027.</title>
        <authorList>
            <person name="Nowrousian M."/>
            <person name="Teichert I."/>
            <person name="Kueck U."/>
        </authorList>
    </citation>
    <scope>NUCLEOTIDE SEQUENCE [LARGE SCALE GENOMIC DNA]</scope>
    <source>
        <strain evidence="1 2">R19027</strain>
        <tissue evidence="1">Mycelium</tissue>
    </source>
</reference>
<accession>A0A8S8ZF89</accession>
<sequence>MKAVKEDGVFTCVTSSREDIRAHLGSIAEIRRKRELKQAEEFLEEKDIRIHDGHKKMVEDVYNEIMDGRSNYPVHPQAELLVEADRIAVWEAQLANPDLKFSPRTTKLCKGSKSPYLRFIELCESLDDWKEKVKQTAARPIHHGPDQPLDIDGLSLSLMTQLRVGCEQWVKDYKDDGQSNRKKLFDCVKVLAKETHDMRAASRSFSRMK</sequence>